<dbReference type="EMBL" id="IACL01056424">
    <property type="protein sequence ID" value="LAB08159.1"/>
    <property type="molecule type" value="Transcribed_RNA"/>
</dbReference>
<reference evidence="1" key="2">
    <citation type="submission" date="2017-11" db="EMBL/GenBank/DDBJ databases">
        <title>Coralsnake Venomics: Analyses of Venom Gland Transcriptomes and Proteomes of Six Brazilian Taxa.</title>
        <authorList>
            <person name="Aird S.D."/>
            <person name="Jorge da Silva N."/>
            <person name="Qiu L."/>
            <person name="Villar-Briones A."/>
            <person name="Aparecida-Saddi V."/>
            <person name="Campos-Telles M.P."/>
            <person name="Grau M."/>
            <person name="Mikheyev A.S."/>
        </authorList>
    </citation>
    <scope>NUCLEOTIDE SEQUENCE</scope>
    <source>
        <tissue evidence="1">Venom_gland</tissue>
    </source>
</reference>
<proteinExistence type="predicted"/>
<sequence length="100" mass="11210">MDFLDSMLPTILGSGSCSANHLHLNLPLSIYIYFHDLPFFSSVIDGQDCFQKPGLDFSNWVLDFFSVKMDCDCLPFSPPPSLSASLLRHELLEVAVQKNN</sequence>
<accession>A0A2D4KHG2</accession>
<organism evidence="1">
    <name type="scientific">Micrurus paraensis</name>
    <dbReference type="NCBI Taxonomy" id="1970185"/>
    <lineage>
        <taxon>Eukaryota</taxon>
        <taxon>Metazoa</taxon>
        <taxon>Chordata</taxon>
        <taxon>Craniata</taxon>
        <taxon>Vertebrata</taxon>
        <taxon>Euteleostomi</taxon>
        <taxon>Lepidosauria</taxon>
        <taxon>Squamata</taxon>
        <taxon>Bifurcata</taxon>
        <taxon>Unidentata</taxon>
        <taxon>Episquamata</taxon>
        <taxon>Toxicofera</taxon>
        <taxon>Serpentes</taxon>
        <taxon>Colubroidea</taxon>
        <taxon>Elapidae</taxon>
        <taxon>Elapinae</taxon>
        <taxon>Micrurus</taxon>
    </lineage>
</organism>
<reference evidence="1" key="1">
    <citation type="submission" date="2017-07" db="EMBL/GenBank/DDBJ databases">
        <authorList>
            <person name="Mikheyev A."/>
            <person name="Grau M."/>
        </authorList>
    </citation>
    <scope>NUCLEOTIDE SEQUENCE</scope>
    <source>
        <tissue evidence="1">Venom_gland</tissue>
    </source>
</reference>
<evidence type="ECO:0000313" key="1">
    <source>
        <dbReference type="EMBL" id="LAB08159.1"/>
    </source>
</evidence>
<name>A0A2D4KHG2_9SAUR</name>
<dbReference type="AlphaFoldDB" id="A0A2D4KHG2"/>
<protein>
    <submittedName>
        <fullName evidence="1">Uncharacterized protein</fullName>
    </submittedName>
</protein>